<gene>
    <name evidence="1" type="ORF">ACFQDD_09915</name>
</gene>
<comment type="caution">
    <text evidence="1">The sequence shown here is derived from an EMBL/GenBank/DDBJ whole genome shotgun (WGS) entry which is preliminary data.</text>
</comment>
<dbReference type="Proteomes" id="UP001596274">
    <property type="component" value="Unassembled WGS sequence"/>
</dbReference>
<evidence type="ECO:0000313" key="1">
    <source>
        <dbReference type="EMBL" id="MFC6771827.1"/>
    </source>
</evidence>
<accession>A0ABD5T3F4</accession>
<dbReference type="EMBL" id="JBHSWT010000525">
    <property type="protein sequence ID" value="MFC6771827.1"/>
    <property type="molecule type" value="Genomic_DNA"/>
</dbReference>
<keyword evidence="2" id="KW-1185">Reference proteome</keyword>
<proteinExistence type="predicted"/>
<dbReference type="AlphaFoldDB" id="A0ABD5T3F4"/>
<reference evidence="1 2" key="1">
    <citation type="journal article" date="2019" name="Int. J. Syst. Evol. Microbiol.">
        <title>The Global Catalogue of Microorganisms (GCM) 10K type strain sequencing project: providing services to taxonomists for standard genome sequencing and annotation.</title>
        <authorList>
            <consortium name="The Broad Institute Genomics Platform"/>
            <consortium name="The Broad Institute Genome Sequencing Center for Infectious Disease"/>
            <person name="Wu L."/>
            <person name="Ma J."/>
        </authorList>
    </citation>
    <scope>NUCLEOTIDE SEQUENCE [LARGE SCALE GENOMIC DNA]</scope>
    <source>
        <strain evidence="1 2">PJ61</strain>
    </source>
</reference>
<name>A0ABD5T3F4_9EURY</name>
<protein>
    <submittedName>
        <fullName evidence="1">Uncharacterized protein</fullName>
    </submittedName>
</protein>
<evidence type="ECO:0000313" key="2">
    <source>
        <dbReference type="Proteomes" id="UP001596274"/>
    </source>
</evidence>
<organism evidence="1 2">
    <name type="scientific">Halorubrum pallidum</name>
    <dbReference type="NCBI Taxonomy" id="1526114"/>
    <lineage>
        <taxon>Archaea</taxon>
        <taxon>Methanobacteriati</taxon>
        <taxon>Methanobacteriota</taxon>
        <taxon>Stenosarchaea group</taxon>
        <taxon>Halobacteria</taxon>
        <taxon>Halobacteriales</taxon>
        <taxon>Haloferacaceae</taxon>
        <taxon>Halorubrum</taxon>
    </lineage>
</organism>
<sequence>MSPTAQALARTYSDREYPDPWQKVLDYRRVREYATDHPEHGRTRVGNALDLPPSRVRTWLNDGMPDSVRGIQTAADHGWLDPDDETAAAFVELLAHVLAGGTISDAFVPAITVDDSTAIDEVRSVFEALTVGIVTRNADIDNRATEMIPATDASVLGRCLVAIEAPIGEKAGLDSFPRIVWDVPRPVRESFARIYVGHRALTYETKDTQLIQENRSRAYLDDLRAVLADVTGEPVSVSDDRVTISAAAARRLADSTCPGVTVGFTREGGPDRGR</sequence>